<protein>
    <submittedName>
        <fullName evidence="2">Uncharacterized protein</fullName>
    </submittedName>
</protein>
<feature type="region of interest" description="Disordered" evidence="1">
    <location>
        <begin position="41"/>
        <end position="97"/>
    </location>
</feature>
<name>A0A1Q9EYI1_SYMMI</name>
<evidence type="ECO:0000313" key="3">
    <source>
        <dbReference type="Proteomes" id="UP000186817"/>
    </source>
</evidence>
<dbReference type="Proteomes" id="UP000186817">
    <property type="component" value="Unassembled WGS sequence"/>
</dbReference>
<dbReference type="EMBL" id="LSRX01000043">
    <property type="protein sequence ID" value="OLQ12451.1"/>
    <property type="molecule type" value="Genomic_DNA"/>
</dbReference>
<feature type="compositionally biased region" description="Basic and acidic residues" evidence="1">
    <location>
        <begin position="77"/>
        <end position="86"/>
    </location>
</feature>
<dbReference type="AlphaFoldDB" id="A0A1Q9EYI1"/>
<reference evidence="2 3" key="1">
    <citation type="submission" date="2016-02" db="EMBL/GenBank/DDBJ databases">
        <title>Genome analysis of coral dinoflagellate symbionts highlights evolutionary adaptations to a symbiotic lifestyle.</title>
        <authorList>
            <person name="Aranda M."/>
            <person name="Li Y."/>
            <person name="Liew Y.J."/>
            <person name="Baumgarten S."/>
            <person name="Simakov O."/>
            <person name="Wilson M."/>
            <person name="Piel J."/>
            <person name="Ashoor H."/>
            <person name="Bougouffa S."/>
            <person name="Bajic V.B."/>
            <person name="Ryu T."/>
            <person name="Ravasi T."/>
            <person name="Bayer T."/>
            <person name="Micklem G."/>
            <person name="Kim H."/>
            <person name="Bhak J."/>
            <person name="Lajeunesse T.C."/>
            <person name="Voolstra C.R."/>
        </authorList>
    </citation>
    <scope>NUCLEOTIDE SEQUENCE [LARGE SCALE GENOMIC DNA]</scope>
    <source>
        <strain evidence="2 3">CCMP2467</strain>
    </source>
</reference>
<evidence type="ECO:0000313" key="2">
    <source>
        <dbReference type="EMBL" id="OLQ12451.1"/>
    </source>
</evidence>
<gene>
    <name evidence="2" type="ORF">AK812_SmicGene3647</name>
</gene>
<organism evidence="2 3">
    <name type="scientific">Symbiodinium microadriaticum</name>
    <name type="common">Dinoflagellate</name>
    <name type="synonym">Zooxanthella microadriatica</name>
    <dbReference type="NCBI Taxonomy" id="2951"/>
    <lineage>
        <taxon>Eukaryota</taxon>
        <taxon>Sar</taxon>
        <taxon>Alveolata</taxon>
        <taxon>Dinophyceae</taxon>
        <taxon>Suessiales</taxon>
        <taxon>Symbiodiniaceae</taxon>
        <taxon>Symbiodinium</taxon>
    </lineage>
</organism>
<keyword evidence="3" id="KW-1185">Reference proteome</keyword>
<accession>A0A1Q9EYI1</accession>
<proteinExistence type="predicted"/>
<evidence type="ECO:0000256" key="1">
    <source>
        <dbReference type="SAM" id="MobiDB-lite"/>
    </source>
</evidence>
<sequence>MGSVKSLPISEAECCQPVVEEQIETCNAEGGEQGRWVIPVSLLEEPQEKEDEERPPALESPWLQEEAQESPWLSETGKSEADERPWRANTESTVSISKTDRHTLGKYAEVDVDIVRGISLRGSLSGGGRIWRYSPDTWTPSDRMSLYEMSKKVSRPG</sequence>
<comment type="caution">
    <text evidence="2">The sequence shown here is derived from an EMBL/GenBank/DDBJ whole genome shotgun (WGS) entry which is preliminary data.</text>
</comment>